<reference evidence="1 2" key="1">
    <citation type="submission" date="2007-03" db="EMBL/GenBank/DDBJ databases">
        <authorList>
            <person name="Heidelberg J."/>
        </authorList>
    </citation>
    <scope>NUCLEOTIDE SEQUENCE [LARGE SCALE GENOMIC DNA]</scope>
    <source>
        <strain evidence="2">ATCC 39541 / Classical Ogawa 395 / O395</strain>
    </source>
</reference>
<dbReference type="Proteomes" id="UP000000249">
    <property type="component" value="Chromosome 1"/>
</dbReference>
<protein>
    <submittedName>
        <fullName evidence="1">Uncharacterized protein</fullName>
    </submittedName>
</protein>
<evidence type="ECO:0000313" key="2">
    <source>
        <dbReference type="Proteomes" id="UP000000249"/>
    </source>
</evidence>
<dbReference type="eggNOG" id="ENOG5031NIV">
    <property type="taxonomic scope" value="Bacteria"/>
</dbReference>
<dbReference type="AlphaFoldDB" id="A0A0H3AI64"/>
<dbReference type="EMBL" id="CP000627">
    <property type="protein sequence ID" value="ABQ20134.1"/>
    <property type="molecule type" value="Genomic_DNA"/>
</dbReference>
<sequence>MYSEGGHNMFWDTLERVNRLRQQAMNNPEFLQSAKQHEETLQHVEQYFEPKKYRKSNQKRQKTLADIYDQADFGERTDDVTH</sequence>
<proteinExistence type="predicted"/>
<evidence type="ECO:0000313" key="1">
    <source>
        <dbReference type="EMBL" id="ABQ20134.1"/>
    </source>
</evidence>
<dbReference type="PATRIC" id="fig|345073.21.peg.1440"/>
<accession>A0A0H3AI64</accession>
<dbReference type="KEGG" id="vcr:VC395_1487"/>
<gene>
    <name evidence="1" type="ordered locus">VC0395_A0981</name>
</gene>
<dbReference type="OrthoDB" id="5905252at2"/>
<name>A0A0H3AI64_VIBC3</name>
<dbReference type="KEGG" id="vco:VC0395_A0981"/>
<organism evidence="1 2">
    <name type="scientific">Vibrio cholerae serotype O1 (strain ATCC 39541 / Classical Ogawa 395 / O395)</name>
    <dbReference type="NCBI Taxonomy" id="345073"/>
    <lineage>
        <taxon>Bacteria</taxon>
        <taxon>Pseudomonadati</taxon>
        <taxon>Pseudomonadota</taxon>
        <taxon>Gammaproteobacteria</taxon>
        <taxon>Vibrionales</taxon>
        <taxon>Vibrionaceae</taxon>
        <taxon>Vibrio</taxon>
    </lineage>
</organism>